<gene>
    <name evidence="1" type="ORF">K2173_026601</name>
</gene>
<comment type="caution">
    <text evidence="1">The sequence shown here is derived from an EMBL/GenBank/DDBJ whole genome shotgun (WGS) entry which is preliminary data.</text>
</comment>
<dbReference type="EMBL" id="JAIWQS010000002">
    <property type="protein sequence ID" value="KAJ8771424.1"/>
    <property type="molecule type" value="Genomic_DNA"/>
</dbReference>
<organism evidence="1 2">
    <name type="scientific">Erythroxylum novogranatense</name>
    <dbReference type="NCBI Taxonomy" id="1862640"/>
    <lineage>
        <taxon>Eukaryota</taxon>
        <taxon>Viridiplantae</taxon>
        <taxon>Streptophyta</taxon>
        <taxon>Embryophyta</taxon>
        <taxon>Tracheophyta</taxon>
        <taxon>Spermatophyta</taxon>
        <taxon>Magnoliopsida</taxon>
        <taxon>eudicotyledons</taxon>
        <taxon>Gunneridae</taxon>
        <taxon>Pentapetalae</taxon>
        <taxon>rosids</taxon>
        <taxon>fabids</taxon>
        <taxon>Malpighiales</taxon>
        <taxon>Erythroxylaceae</taxon>
        <taxon>Erythroxylum</taxon>
    </lineage>
</organism>
<evidence type="ECO:0000313" key="1">
    <source>
        <dbReference type="EMBL" id="KAJ8771424.1"/>
    </source>
</evidence>
<dbReference type="Proteomes" id="UP001159364">
    <property type="component" value="Linkage Group LG02"/>
</dbReference>
<protein>
    <recommendedName>
        <fullName evidence="3">Serine-threonine/tyrosine-protein kinase catalytic domain-containing protein</fullName>
    </recommendedName>
</protein>
<accession>A0AAV8TZD8</accession>
<dbReference type="PANTHER" id="PTHR48007:SF4">
    <property type="entry name" value="LEUCINE-RICH REPEAT RECEPTOR-LIKE PROTEIN KINASE PXC1"/>
    <property type="match status" value="1"/>
</dbReference>
<proteinExistence type="predicted"/>
<sequence length="198" mass="23291">MAWEKTRKGLVNREKRGSPKFHIICNYYHDKNIITLTSTIKQFFLYKNGNFPWERLIVYNYIPNHSLITILHGQLVQDCLLYIESYDVYKFGVLLLEIISASKPLKKLPGGVKRDLSLYIYDRNRLKPAIMIAMRCTDSNPENRTRMLRRRRRRTELSLMAMEDKVSEEDEGQDNEDVECDGLGKGKYNVRRNIKVGI</sequence>
<dbReference type="AlphaFoldDB" id="A0AAV8TZD8"/>
<dbReference type="PANTHER" id="PTHR48007">
    <property type="entry name" value="LEUCINE-RICH REPEAT RECEPTOR-LIKE PROTEIN KINASE PXC1"/>
    <property type="match status" value="1"/>
</dbReference>
<dbReference type="SUPFAM" id="SSF56112">
    <property type="entry name" value="Protein kinase-like (PK-like)"/>
    <property type="match status" value="1"/>
</dbReference>
<keyword evidence="2" id="KW-1185">Reference proteome</keyword>
<reference evidence="1 2" key="1">
    <citation type="submission" date="2021-09" db="EMBL/GenBank/DDBJ databases">
        <title>Genomic insights and catalytic innovation underlie evolution of tropane alkaloids biosynthesis.</title>
        <authorList>
            <person name="Wang Y.-J."/>
            <person name="Tian T."/>
            <person name="Huang J.-P."/>
            <person name="Huang S.-X."/>
        </authorList>
    </citation>
    <scope>NUCLEOTIDE SEQUENCE [LARGE SCALE GENOMIC DNA]</scope>
    <source>
        <strain evidence="1">KIB-2018</strain>
        <tissue evidence="1">Leaf</tissue>
    </source>
</reference>
<name>A0AAV8TZD8_9ROSI</name>
<evidence type="ECO:0008006" key="3">
    <source>
        <dbReference type="Google" id="ProtNLM"/>
    </source>
</evidence>
<evidence type="ECO:0000313" key="2">
    <source>
        <dbReference type="Proteomes" id="UP001159364"/>
    </source>
</evidence>
<dbReference type="Gene3D" id="1.10.510.10">
    <property type="entry name" value="Transferase(Phosphotransferase) domain 1"/>
    <property type="match status" value="1"/>
</dbReference>
<dbReference type="InterPro" id="IPR011009">
    <property type="entry name" value="Kinase-like_dom_sf"/>
</dbReference>
<dbReference type="InterPro" id="IPR046959">
    <property type="entry name" value="PRK1-6/SRF4-like"/>
</dbReference>